<keyword evidence="3" id="KW-1185">Reference proteome</keyword>
<accession>A0A9Q1EXK6</accession>
<gene>
    <name evidence="2" type="ORF">SKAU_G00283410</name>
</gene>
<dbReference type="EMBL" id="JAINUF010000011">
    <property type="protein sequence ID" value="KAJ8346940.1"/>
    <property type="molecule type" value="Genomic_DNA"/>
</dbReference>
<dbReference type="AlphaFoldDB" id="A0A9Q1EXK6"/>
<name>A0A9Q1EXK6_SYNKA</name>
<protein>
    <submittedName>
        <fullName evidence="2">Uncharacterized protein</fullName>
    </submittedName>
</protein>
<evidence type="ECO:0000256" key="1">
    <source>
        <dbReference type="SAM" id="MobiDB-lite"/>
    </source>
</evidence>
<dbReference type="Proteomes" id="UP001152622">
    <property type="component" value="Chromosome 11"/>
</dbReference>
<organism evidence="2 3">
    <name type="scientific">Synaphobranchus kaupii</name>
    <name type="common">Kaup's arrowtooth eel</name>
    <dbReference type="NCBI Taxonomy" id="118154"/>
    <lineage>
        <taxon>Eukaryota</taxon>
        <taxon>Metazoa</taxon>
        <taxon>Chordata</taxon>
        <taxon>Craniata</taxon>
        <taxon>Vertebrata</taxon>
        <taxon>Euteleostomi</taxon>
        <taxon>Actinopterygii</taxon>
        <taxon>Neopterygii</taxon>
        <taxon>Teleostei</taxon>
        <taxon>Anguilliformes</taxon>
        <taxon>Synaphobranchidae</taxon>
        <taxon>Synaphobranchus</taxon>
    </lineage>
</organism>
<proteinExistence type="predicted"/>
<reference evidence="2" key="1">
    <citation type="journal article" date="2023" name="Science">
        <title>Genome structures resolve the early diversification of teleost fishes.</title>
        <authorList>
            <person name="Parey E."/>
            <person name="Louis A."/>
            <person name="Montfort J."/>
            <person name="Bouchez O."/>
            <person name="Roques C."/>
            <person name="Iampietro C."/>
            <person name="Lluch J."/>
            <person name="Castinel A."/>
            <person name="Donnadieu C."/>
            <person name="Desvignes T."/>
            <person name="Floi Bucao C."/>
            <person name="Jouanno E."/>
            <person name="Wen M."/>
            <person name="Mejri S."/>
            <person name="Dirks R."/>
            <person name="Jansen H."/>
            <person name="Henkel C."/>
            <person name="Chen W.J."/>
            <person name="Zahm M."/>
            <person name="Cabau C."/>
            <person name="Klopp C."/>
            <person name="Thompson A.W."/>
            <person name="Robinson-Rechavi M."/>
            <person name="Braasch I."/>
            <person name="Lecointre G."/>
            <person name="Bobe J."/>
            <person name="Postlethwait J.H."/>
            <person name="Berthelot C."/>
            <person name="Roest Crollius H."/>
            <person name="Guiguen Y."/>
        </authorList>
    </citation>
    <scope>NUCLEOTIDE SEQUENCE</scope>
    <source>
        <strain evidence="2">WJC10195</strain>
    </source>
</reference>
<feature type="region of interest" description="Disordered" evidence="1">
    <location>
        <begin position="59"/>
        <end position="101"/>
    </location>
</feature>
<feature type="compositionally biased region" description="Low complexity" evidence="1">
    <location>
        <begin position="64"/>
        <end position="77"/>
    </location>
</feature>
<evidence type="ECO:0000313" key="2">
    <source>
        <dbReference type="EMBL" id="KAJ8346940.1"/>
    </source>
</evidence>
<evidence type="ECO:0000313" key="3">
    <source>
        <dbReference type="Proteomes" id="UP001152622"/>
    </source>
</evidence>
<comment type="caution">
    <text evidence="2">The sequence shown here is derived from an EMBL/GenBank/DDBJ whole genome shotgun (WGS) entry which is preliminary data.</text>
</comment>
<sequence>MTSERRFAREELLGSRHRHPNLNPAHSAACFGHTPRQTADRWTGAGFSVGGAEGTSRIANLPTGHRGAAQHGRQQQQYGTEVRKQDWGPQGHEQTPAGLCSRTDETLGVGIWTWVASLNTQQQ</sequence>